<gene>
    <name evidence="8" type="primary">aidB</name>
    <name evidence="8" type="ORF">GCM10011430_15500</name>
</gene>
<feature type="domain" description="Acyl-CoA dehydrogenase/oxidase C-terminal" evidence="5">
    <location>
        <begin position="286"/>
        <end position="448"/>
    </location>
</feature>
<dbReference type="Gene3D" id="1.20.140.10">
    <property type="entry name" value="Butyryl-CoA Dehydrogenase, subunit A, domain 3"/>
    <property type="match status" value="1"/>
</dbReference>
<dbReference type="Proteomes" id="UP000627205">
    <property type="component" value="Unassembled WGS sequence"/>
</dbReference>
<reference evidence="8" key="1">
    <citation type="journal article" date="2014" name="Int. J. Syst. Evol. Microbiol.">
        <title>Complete genome sequence of Corynebacterium casei LMG S-19264T (=DSM 44701T), isolated from a smear-ripened cheese.</title>
        <authorList>
            <consortium name="US DOE Joint Genome Institute (JGI-PGF)"/>
            <person name="Walter F."/>
            <person name="Albersmeier A."/>
            <person name="Kalinowski J."/>
            <person name="Ruckert C."/>
        </authorList>
    </citation>
    <scope>NUCLEOTIDE SEQUENCE</scope>
    <source>
        <strain evidence="8">CCM 7664</strain>
    </source>
</reference>
<dbReference type="InterPro" id="IPR009075">
    <property type="entry name" value="AcylCo_DH/oxidase_C"/>
</dbReference>
<dbReference type="EMBL" id="BMDP01000002">
    <property type="protein sequence ID" value="GGI54376.1"/>
    <property type="molecule type" value="Genomic_DNA"/>
</dbReference>
<dbReference type="SUPFAM" id="SSF56645">
    <property type="entry name" value="Acyl-CoA dehydrogenase NM domain-like"/>
    <property type="match status" value="1"/>
</dbReference>
<dbReference type="PANTHER" id="PTHR42707:SF3">
    <property type="entry name" value="ACYL-COA DEHYDROGENASE AIDB-RELATED"/>
    <property type="match status" value="1"/>
</dbReference>
<dbReference type="PANTHER" id="PTHR42707">
    <property type="entry name" value="ACYL-COA DEHYDROGENASE"/>
    <property type="match status" value="1"/>
</dbReference>
<evidence type="ECO:0000313" key="9">
    <source>
        <dbReference type="Proteomes" id="UP000627205"/>
    </source>
</evidence>
<dbReference type="PROSITE" id="PS00073">
    <property type="entry name" value="ACYL_COA_DH_2"/>
    <property type="match status" value="1"/>
</dbReference>
<protein>
    <submittedName>
        <fullName evidence="8">Acyl-CoA dehydrogenase</fullName>
    </submittedName>
</protein>
<comment type="similarity">
    <text evidence="2">Belongs to the acyl-CoA dehydrogenase family.</text>
</comment>
<evidence type="ECO:0000313" key="8">
    <source>
        <dbReference type="EMBL" id="GGI54376.1"/>
    </source>
</evidence>
<proteinExistence type="inferred from homology"/>
<dbReference type="Pfam" id="PF02770">
    <property type="entry name" value="Acyl-CoA_dh_M"/>
    <property type="match status" value="1"/>
</dbReference>
<keyword evidence="3" id="KW-0285">Flavoprotein</keyword>
<dbReference type="SUPFAM" id="SSF47203">
    <property type="entry name" value="Acyl-CoA dehydrogenase C-terminal domain-like"/>
    <property type="match status" value="1"/>
</dbReference>
<accession>A0A8J3F6A5</accession>
<dbReference type="Pfam" id="PF00441">
    <property type="entry name" value="Acyl-CoA_dh_1"/>
    <property type="match status" value="1"/>
</dbReference>
<organism evidence="8 9">
    <name type="scientific">Oxalicibacterium solurbis</name>
    <dbReference type="NCBI Taxonomy" id="69280"/>
    <lineage>
        <taxon>Bacteria</taxon>
        <taxon>Pseudomonadati</taxon>
        <taxon>Pseudomonadota</taxon>
        <taxon>Betaproteobacteria</taxon>
        <taxon>Burkholderiales</taxon>
        <taxon>Oxalobacteraceae</taxon>
        <taxon>Oxalicibacterium</taxon>
    </lineage>
</organism>
<sequence>MQWPTHEVANQVPDLPDCNLYVIDVALQETVQRTAPWHATTLTHSGATLGTRAMRETAALANRHPPQLQTHDRVGRRIDSVVFHSAWHELLALQRQTNLQSLPWSEPRAGAHAARTAGYYLQAQLESGSLCPITMTFASIPLLRQEPALVAMLESKLFAREHDPRDLPIAGKRAILIGMGMTEKQGGSDVRTNATVARAIKERGRGQPYLLTGHKWFYSVPHADAHLVLAQAEGGLSCFFVPRWRPDGGKNAVLIQRLKDKLGNQSNASGEVEFQDAWGLMVGEEGRGIPTIIEMANHTRLDCVIGSAGLMRHALVQAIHHARHRSAFGRLLAEQPLMQNVLADLALESEAATLLMMRLAQAEDVDHGSKNDSETNPLERAWRRIVVPAAKFWICKRTIEFCGECMEVWGGNGYVEEAPMARMLREAPVNSIWEGSGNVMCLDVLRAIEREPQAWASLLQYLEETAAGHSALKTQLHALHDMAALPQEQLQMQVRRLAQQLVLTAQSALMLQYAPQENAEIFVASRSDPANGRVYGTLGRTLNGKPDIDSGNVLQRILQRAYPA</sequence>
<dbReference type="InterPro" id="IPR036250">
    <property type="entry name" value="AcylCo_DH-like_C"/>
</dbReference>
<dbReference type="Pfam" id="PF18158">
    <property type="entry name" value="AidB_N"/>
    <property type="match status" value="1"/>
</dbReference>
<dbReference type="InterPro" id="IPR041504">
    <property type="entry name" value="AidB_N"/>
</dbReference>
<evidence type="ECO:0000259" key="6">
    <source>
        <dbReference type="Pfam" id="PF02770"/>
    </source>
</evidence>
<dbReference type="Gene3D" id="6.10.250.600">
    <property type="match status" value="1"/>
</dbReference>
<keyword evidence="9" id="KW-1185">Reference proteome</keyword>
<dbReference type="RefSeq" id="WP_188420434.1">
    <property type="nucleotide sequence ID" value="NZ_BMDP01000002.1"/>
</dbReference>
<dbReference type="Gene3D" id="2.40.110.20">
    <property type="match status" value="1"/>
</dbReference>
<reference evidence="8" key="2">
    <citation type="submission" date="2020-09" db="EMBL/GenBank/DDBJ databases">
        <authorList>
            <person name="Sun Q."/>
            <person name="Sedlacek I."/>
        </authorList>
    </citation>
    <scope>NUCLEOTIDE SEQUENCE</scope>
    <source>
        <strain evidence="8">CCM 7664</strain>
    </source>
</reference>
<feature type="domain" description="Acyl-CoA oxidase/dehydrogenase middle" evidence="6">
    <location>
        <begin position="179"/>
        <end position="276"/>
    </location>
</feature>
<evidence type="ECO:0000259" key="5">
    <source>
        <dbReference type="Pfam" id="PF00441"/>
    </source>
</evidence>
<dbReference type="GO" id="GO:0003995">
    <property type="term" value="F:acyl-CoA dehydrogenase activity"/>
    <property type="evidence" value="ECO:0007669"/>
    <property type="project" value="InterPro"/>
</dbReference>
<dbReference type="InterPro" id="IPR006091">
    <property type="entry name" value="Acyl-CoA_Oxase/DH_mid-dom"/>
</dbReference>
<evidence type="ECO:0000256" key="1">
    <source>
        <dbReference type="ARBA" id="ARBA00001974"/>
    </source>
</evidence>
<dbReference type="InterPro" id="IPR009100">
    <property type="entry name" value="AcylCoA_DH/oxidase_NM_dom_sf"/>
</dbReference>
<dbReference type="AlphaFoldDB" id="A0A8J3F6A5"/>
<evidence type="ECO:0000256" key="2">
    <source>
        <dbReference type="ARBA" id="ARBA00009347"/>
    </source>
</evidence>
<dbReference type="InterPro" id="IPR006089">
    <property type="entry name" value="Acyl-CoA_DH_CS"/>
</dbReference>
<comment type="caution">
    <text evidence="8">The sequence shown here is derived from an EMBL/GenBank/DDBJ whole genome shotgun (WGS) entry which is preliminary data.</text>
</comment>
<evidence type="ECO:0000256" key="3">
    <source>
        <dbReference type="ARBA" id="ARBA00022630"/>
    </source>
</evidence>
<name>A0A8J3F6A5_9BURK</name>
<comment type="cofactor">
    <cofactor evidence="1">
        <name>FAD</name>
        <dbReference type="ChEBI" id="CHEBI:57692"/>
    </cofactor>
</comment>
<dbReference type="InterPro" id="IPR052904">
    <property type="entry name" value="Acyl-CoA_dehydrogenase-like"/>
</dbReference>
<keyword evidence="4" id="KW-0274">FAD</keyword>
<evidence type="ECO:0000259" key="7">
    <source>
        <dbReference type="Pfam" id="PF18158"/>
    </source>
</evidence>
<feature type="domain" description="Adaptive response protein AidB N-terminal" evidence="7">
    <location>
        <begin position="10"/>
        <end position="164"/>
    </location>
</feature>
<evidence type="ECO:0000256" key="4">
    <source>
        <dbReference type="ARBA" id="ARBA00022827"/>
    </source>
</evidence>